<dbReference type="InterPro" id="IPR011035">
    <property type="entry name" value="Ribosomal_bL25/Gln-tRNA_synth"/>
</dbReference>
<dbReference type="InterPro" id="IPR049437">
    <property type="entry name" value="tRNA-synt_1c_C2"/>
</dbReference>
<dbReference type="InterPro" id="IPR020059">
    <property type="entry name" value="Glu/Gln-tRNA-synth_Ib_codon-bd"/>
</dbReference>
<dbReference type="InterPro" id="IPR020056">
    <property type="entry name" value="Rbsml_bL25/Gln-tRNA_synth_N"/>
</dbReference>
<keyword evidence="5 11" id="KW-0547">Nucleotide-binding</keyword>
<keyword evidence="8 11" id="KW-0030">Aminoacyl-tRNA synthetase</keyword>
<dbReference type="GO" id="GO:0006425">
    <property type="term" value="P:glutaminyl-tRNA aminoacylation"/>
    <property type="evidence" value="ECO:0007669"/>
    <property type="project" value="UniProtKB-UniRule"/>
</dbReference>
<dbReference type="FunFam" id="1.10.1160.10:FF:000001">
    <property type="entry name" value="Glutamine--tRNA ligase"/>
    <property type="match status" value="1"/>
</dbReference>
<evidence type="ECO:0000256" key="7">
    <source>
        <dbReference type="ARBA" id="ARBA00022917"/>
    </source>
</evidence>
<dbReference type="InterPro" id="IPR050132">
    <property type="entry name" value="Gln/Glu-tRNA_Ligase"/>
</dbReference>
<dbReference type="InterPro" id="IPR001412">
    <property type="entry name" value="aa-tRNA-synth_I_CS"/>
</dbReference>
<evidence type="ECO:0000256" key="10">
    <source>
        <dbReference type="NCBIfam" id="TIGR00440"/>
    </source>
</evidence>
<dbReference type="Gene3D" id="1.10.1160.10">
    <property type="entry name" value="Glutamyl-trna Synthetase, Domain 2"/>
    <property type="match status" value="1"/>
</dbReference>
<feature type="domain" description="Glutamyl/glutaminyl-tRNA synthetase class Ib catalytic" evidence="12">
    <location>
        <begin position="23"/>
        <end position="332"/>
    </location>
</feature>
<evidence type="ECO:0000259" key="12">
    <source>
        <dbReference type="Pfam" id="PF00749"/>
    </source>
</evidence>
<dbReference type="InterPro" id="IPR020058">
    <property type="entry name" value="Glu/Gln-tRNA-synth_Ib_cat-dom"/>
</dbReference>
<dbReference type="NCBIfam" id="NF011291">
    <property type="entry name" value="PRK14703.1"/>
    <property type="match status" value="1"/>
</dbReference>
<dbReference type="GO" id="GO:0005829">
    <property type="term" value="C:cytosol"/>
    <property type="evidence" value="ECO:0007669"/>
    <property type="project" value="TreeGrafter"/>
</dbReference>
<evidence type="ECO:0000256" key="11">
    <source>
        <dbReference type="RuleBase" id="RU363037"/>
    </source>
</evidence>
<evidence type="ECO:0000256" key="2">
    <source>
        <dbReference type="ARBA" id="ARBA00012836"/>
    </source>
</evidence>
<keyword evidence="6 11" id="KW-0067">ATP-binding</keyword>
<evidence type="ECO:0000259" key="13">
    <source>
        <dbReference type="Pfam" id="PF03950"/>
    </source>
</evidence>
<dbReference type="NCBIfam" id="TIGR00440">
    <property type="entry name" value="glnS"/>
    <property type="match status" value="1"/>
</dbReference>
<keyword evidence="7 11" id="KW-0648">Protein biosynthesis</keyword>
<dbReference type="InterPro" id="IPR020061">
    <property type="entry name" value="Glu_tRNA_lig_a-bdl"/>
</dbReference>
<dbReference type="InterPro" id="IPR014729">
    <property type="entry name" value="Rossmann-like_a/b/a_fold"/>
</dbReference>
<comment type="similarity">
    <text evidence="1 11">Belongs to the class-I aminoacyl-tRNA synthetase family.</text>
</comment>
<organism evidence="15">
    <name type="scientific">Candidatus Aschnera chinzeii</name>
    <dbReference type="NCBI Taxonomy" id="1485666"/>
    <lineage>
        <taxon>Bacteria</taxon>
        <taxon>Pseudomonadati</taxon>
        <taxon>Pseudomonadota</taxon>
        <taxon>Gammaproteobacteria</taxon>
        <taxon>Enterobacterales</taxon>
        <taxon>Enterobacteriaceae</taxon>
        <taxon>Candidatus Aschnera</taxon>
    </lineage>
</organism>
<keyword evidence="4 11" id="KW-0436">Ligase</keyword>
<dbReference type="FunFam" id="3.40.50.620:FF:000037">
    <property type="entry name" value="Glutamine--tRNA ligase cytoplasmic"/>
    <property type="match status" value="1"/>
</dbReference>
<name>A0AAT9G576_9ENTR</name>
<keyword evidence="3" id="KW-0963">Cytoplasm</keyword>
<evidence type="ECO:0000256" key="4">
    <source>
        <dbReference type="ARBA" id="ARBA00022598"/>
    </source>
</evidence>
<reference evidence="15" key="1">
    <citation type="journal article" date="2023" name="Front. Microbiol.">
        <title>Genome analysis of Candidatus Aschnera chinzeii, the bacterial endosymbiont of the blood-sucking bat fly Penicillidia jenynsii (Insecta: Diptera: Nycteribiidae).</title>
        <authorList>
            <person name="Koga R."/>
            <person name="Moriyama M."/>
            <person name="Nozaki T."/>
            <person name="Fukatsu T."/>
        </authorList>
    </citation>
    <scope>NUCLEOTIDE SEQUENCE</scope>
    <source>
        <strain evidence="15">Kw-01</strain>
    </source>
</reference>
<evidence type="ECO:0000256" key="9">
    <source>
        <dbReference type="ARBA" id="ARBA00048270"/>
    </source>
</evidence>
<dbReference type="PROSITE" id="PS00178">
    <property type="entry name" value="AA_TRNA_LIGASE_I"/>
    <property type="match status" value="1"/>
</dbReference>
<dbReference type="GO" id="GO:0004819">
    <property type="term" value="F:glutamine-tRNA ligase activity"/>
    <property type="evidence" value="ECO:0007669"/>
    <property type="project" value="UniProtKB-UniRule"/>
</dbReference>
<dbReference type="SUPFAM" id="SSF50715">
    <property type="entry name" value="Ribosomal protein L25-like"/>
    <property type="match status" value="1"/>
</dbReference>
<evidence type="ECO:0000256" key="6">
    <source>
        <dbReference type="ARBA" id="ARBA00022840"/>
    </source>
</evidence>
<dbReference type="Gene3D" id="2.40.240.10">
    <property type="entry name" value="Ribosomal Protein L25, Chain P"/>
    <property type="match status" value="2"/>
</dbReference>
<feature type="domain" description="tRNA synthetases class I (E and Q) anti-codon binding" evidence="14">
    <location>
        <begin position="452"/>
        <end position="524"/>
    </location>
</feature>
<dbReference type="Pfam" id="PF00749">
    <property type="entry name" value="tRNA-synt_1c"/>
    <property type="match status" value="1"/>
</dbReference>
<comment type="catalytic activity">
    <reaction evidence="9">
        <text>tRNA(Gln) + L-glutamine + ATP = L-glutaminyl-tRNA(Gln) + AMP + diphosphate</text>
        <dbReference type="Rhea" id="RHEA:20121"/>
        <dbReference type="Rhea" id="RHEA-COMP:9662"/>
        <dbReference type="Rhea" id="RHEA-COMP:9681"/>
        <dbReference type="ChEBI" id="CHEBI:30616"/>
        <dbReference type="ChEBI" id="CHEBI:33019"/>
        <dbReference type="ChEBI" id="CHEBI:58359"/>
        <dbReference type="ChEBI" id="CHEBI:78442"/>
        <dbReference type="ChEBI" id="CHEBI:78521"/>
        <dbReference type="ChEBI" id="CHEBI:456215"/>
        <dbReference type="EC" id="6.1.1.18"/>
    </reaction>
</comment>
<gene>
    <name evidence="15" type="primary">glnS</name>
    <name evidence="15" type="ORF">ACHINZ_5440</name>
</gene>
<dbReference type="Gene3D" id="3.40.50.620">
    <property type="entry name" value="HUPs"/>
    <property type="match status" value="1"/>
</dbReference>
<dbReference type="EC" id="6.1.1.18" evidence="2 10"/>
<dbReference type="Pfam" id="PF03950">
    <property type="entry name" value="tRNA-synt_1c_C"/>
    <property type="match status" value="1"/>
</dbReference>
<evidence type="ECO:0000259" key="14">
    <source>
        <dbReference type="Pfam" id="PF20974"/>
    </source>
</evidence>
<dbReference type="PANTHER" id="PTHR43097:SF5">
    <property type="entry name" value="GLUTAMATE--TRNA LIGASE"/>
    <property type="match status" value="1"/>
</dbReference>
<dbReference type="Pfam" id="PF20974">
    <property type="entry name" value="tRNA-synt_1c_C2"/>
    <property type="match status" value="1"/>
</dbReference>
<accession>A0AAT9G576</accession>
<proteinExistence type="inferred from homology"/>
<feature type="domain" description="Glutamyl/glutaminyl-tRNA synthetase class Ib anti-codon binding" evidence="13">
    <location>
        <begin position="335"/>
        <end position="434"/>
    </location>
</feature>
<reference evidence="15" key="2">
    <citation type="submission" date="2023-10" db="EMBL/GenBank/DDBJ databases">
        <authorList>
            <person name="Koga R."/>
            <person name="Fukatsu T."/>
        </authorList>
    </citation>
    <scope>NUCLEOTIDE SEQUENCE</scope>
    <source>
        <strain evidence="15">Kw-01</strain>
    </source>
</reference>
<evidence type="ECO:0000256" key="5">
    <source>
        <dbReference type="ARBA" id="ARBA00022741"/>
    </source>
</evidence>
<dbReference type="Gene3D" id="3.90.800.10">
    <property type="entry name" value="Glutamyl-tRNA Synthetase, Domain 3"/>
    <property type="match status" value="1"/>
</dbReference>
<dbReference type="InterPro" id="IPR000924">
    <property type="entry name" value="Glu/Gln-tRNA-synth"/>
</dbReference>
<protein>
    <recommendedName>
        <fullName evidence="2 10">Glutamine--tRNA ligase</fullName>
        <ecNumber evidence="2 10">6.1.1.18</ecNumber>
    </recommendedName>
</protein>
<evidence type="ECO:0000313" key="15">
    <source>
        <dbReference type="EMBL" id="BET44869.1"/>
    </source>
</evidence>
<evidence type="ECO:0000256" key="3">
    <source>
        <dbReference type="ARBA" id="ARBA00022490"/>
    </source>
</evidence>
<dbReference type="PANTHER" id="PTHR43097">
    <property type="entry name" value="GLUTAMINE-TRNA LIGASE"/>
    <property type="match status" value="1"/>
</dbReference>
<dbReference type="GO" id="GO:0005524">
    <property type="term" value="F:ATP binding"/>
    <property type="evidence" value="ECO:0007669"/>
    <property type="project" value="UniProtKB-KW"/>
</dbReference>
<dbReference type="PRINTS" id="PR00987">
    <property type="entry name" value="TRNASYNTHGLU"/>
</dbReference>
<sequence length="553" mass="64998">MNKNNFIFQLIENDLKSGRHNYIRTRFSPEPNGYLHIGHAKSICLNFGIAKKYNGICNLRFDDTNPIREDIKFINAIKDDIKWLGFYWHGDVKYSSDYFDNIYCYAIELINKGLAYVDELDRTDIRNYRGSLQHSGINSPYRNRSISENLLLFEKMKNGFFQEGYACLRAKIDMSSSYMVMRDPVLYRIKYDKHHQLGNKWCIYPTYDFSHCISDAIEGITHSLCTLEFQDNRRLYDWILDNISIQCRPKQYEYSRLNLTYTMLSKRKLNIIIKNKIVENWIDPRLPTIAGLRYRGYTASSIREFCNRIGVTKQNNTIELSLLESCIRNDLNNCAPRVMAVLDPIKVVIENMINDEEIIIIHNHPTNHSLGMRKLFFSKEIYIDKSDFCEYAPLYYNRLTFEQGVRLRNAYIIKVNKIDKDEKGNITTIYCTYNPDTLGNKVFDNDWNVKGVIHWLSIAHSIQAKIKLYDHLFTVKNPDNVDNILNVINKKSLIIKNGFVENNLIHSQPGQIYQFERLGYFSVDISNNPDCLVFNRTIKLKQNWDKKNNSFSN</sequence>
<dbReference type="InterPro" id="IPR004514">
    <property type="entry name" value="Gln-tRNA-synth"/>
</dbReference>
<dbReference type="AlphaFoldDB" id="A0AAT9G576"/>
<dbReference type="EMBL" id="AP028961">
    <property type="protein sequence ID" value="BET44869.1"/>
    <property type="molecule type" value="Genomic_DNA"/>
</dbReference>
<dbReference type="SUPFAM" id="SSF52374">
    <property type="entry name" value="Nucleotidylyl transferase"/>
    <property type="match status" value="1"/>
</dbReference>
<evidence type="ECO:0000256" key="1">
    <source>
        <dbReference type="ARBA" id="ARBA00005594"/>
    </source>
</evidence>
<evidence type="ECO:0000256" key="8">
    <source>
        <dbReference type="ARBA" id="ARBA00023146"/>
    </source>
</evidence>
<dbReference type="FunFam" id="3.90.800.10:FF:000001">
    <property type="entry name" value="Glutamine--tRNA ligase"/>
    <property type="match status" value="1"/>
</dbReference>